<feature type="domain" description="Zn(2)-C6 fungal-type" evidence="10">
    <location>
        <begin position="28"/>
        <end position="58"/>
    </location>
</feature>
<protein>
    <recommendedName>
        <fullName evidence="10">Zn(2)-C6 fungal-type domain-containing protein</fullName>
    </recommendedName>
</protein>
<accession>A0A1Y2AU61</accession>
<evidence type="ECO:0000256" key="7">
    <source>
        <dbReference type="ARBA" id="ARBA00023242"/>
    </source>
</evidence>
<dbReference type="GO" id="GO:0000981">
    <property type="term" value="F:DNA-binding transcription factor activity, RNA polymerase II-specific"/>
    <property type="evidence" value="ECO:0007669"/>
    <property type="project" value="InterPro"/>
</dbReference>
<dbReference type="SMART" id="SM00906">
    <property type="entry name" value="Fungal_trans"/>
    <property type="match status" value="1"/>
</dbReference>
<feature type="coiled-coil region" evidence="8">
    <location>
        <begin position="64"/>
        <end position="91"/>
    </location>
</feature>
<feature type="region of interest" description="Disordered" evidence="9">
    <location>
        <begin position="1"/>
        <end position="22"/>
    </location>
</feature>
<reference evidence="11 12" key="1">
    <citation type="submission" date="2016-07" db="EMBL/GenBank/DDBJ databases">
        <title>Pervasive Adenine N6-methylation of Active Genes in Fungi.</title>
        <authorList>
            <consortium name="DOE Joint Genome Institute"/>
            <person name="Mondo S.J."/>
            <person name="Dannebaum R.O."/>
            <person name="Kuo R.C."/>
            <person name="Labutti K."/>
            <person name="Haridas S."/>
            <person name="Kuo A."/>
            <person name="Salamov A."/>
            <person name="Ahrendt S.R."/>
            <person name="Lipzen A."/>
            <person name="Sullivan W."/>
            <person name="Andreopoulos W.B."/>
            <person name="Clum A."/>
            <person name="Lindquist E."/>
            <person name="Daum C."/>
            <person name="Ramamoorthy G.K."/>
            <person name="Gryganskyi A."/>
            <person name="Culley D."/>
            <person name="Magnuson J.K."/>
            <person name="James T.Y."/>
            <person name="O'Malley M.A."/>
            <person name="Stajich J.E."/>
            <person name="Spatafora J.W."/>
            <person name="Visel A."/>
            <person name="Grigoriev I.V."/>
        </authorList>
    </citation>
    <scope>NUCLEOTIDE SEQUENCE [LARGE SCALE GENOMIC DNA]</scope>
    <source>
        <strain evidence="11 12">68-887.2</strain>
    </source>
</reference>
<keyword evidence="8" id="KW-0175">Coiled coil</keyword>
<feature type="region of interest" description="Disordered" evidence="9">
    <location>
        <begin position="127"/>
        <end position="150"/>
    </location>
</feature>
<dbReference type="PROSITE" id="PS00463">
    <property type="entry name" value="ZN2_CY6_FUNGAL_1"/>
    <property type="match status" value="1"/>
</dbReference>
<gene>
    <name evidence="11" type="ORF">BCR39DRAFT_471392</name>
</gene>
<dbReference type="Gene3D" id="4.10.240.10">
    <property type="entry name" value="Zn(2)-C6 fungal-type DNA-binding domain"/>
    <property type="match status" value="1"/>
</dbReference>
<dbReference type="CDD" id="cd12148">
    <property type="entry name" value="fungal_TF_MHR"/>
    <property type="match status" value="1"/>
</dbReference>
<dbReference type="InterPro" id="IPR036864">
    <property type="entry name" value="Zn2-C6_fun-type_DNA-bd_sf"/>
</dbReference>
<evidence type="ECO:0000256" key="4">
    <source>
        <dbReference type="ARBA" id="ARBA00023015"/>
    </source>
</evidence>
<organism evidence="11 12">
    <name type="scientific">Naematelia encephala</name>
    <dbReference type="NCBI Taxonomy" id="71784"/>
    <lineage>
        <taxon>Eukaryota</taxon>
        <taxon>Fungi</taxon>
        <taxon>Dikarya</taxon>
        <taxon>Basidiomycota</taxon>
        <taxon>Agaricomycotina</taxon>
        <taxon>Tremellomycetes</taxon>
        <taxon>Tremellales</taxon>
        <taxon>Naemateliaceae</taxon>
        <taxon>Naematelia</taxon>
    </lineage>
</organism>
<evidence type="ECO:0000313" key="12">
    <source>
        <dbReference type="Proteomes" id="UP000193986"/>
    </source>
</evidence>
<dbReference type="GO" id="GO:0005634">
    <property type="term" value="C:nucleus"/>
    <property type="evidence" value="ECO:0007669"/>
    <property type="project" value="UniProtKB-SubCell"/>
</dbReference>
<comment type="subcellular location">
    <subcellularLocation>
        <location evidence="1">Nucleus</location>
    </subcellularLocation>
</comment>
<dbReference type="EMBL" id="MCFC01000057">
    <property type="protein sequence ID" value="ORY25475.1"/>
    <property type="molecule type" value="Genomic_DNA"/>
</dbReference>
<sequence>MPIRSRDDDSASSSRASVRQRRNHASRACDTCRSRKMRCDGLHPQCTVCKERSLVCEYKDEDHRKTHLEQMQGLNARMDRFERLIESLLRDRHVDGTAFSVVNNTETAGDENGLVVDSIAATAHFRSQSSSSIGTSAEAPTSTPTVSPTSTLRLSQLRSLGNGNVYERFQRVEEAAGTLVQFGPTSLWTCNSPSTHDQVSTLEEPTNLQPGDWVDWSRNLPKGTNMSRATHDQALEYFAAYYAPWCFVVDMPAFYTDLIVCNLVRMTPNKAESPMRTANYSPLLHCCALYLGLLFLRHEHPDLLASFERVFMDHCTRLLLVECDHPALSSLRAYDLFANCAHFLRLSTSKDGMGLRMRHHATGYLYSGMAVAGVHALGLNISCETLVSRWEVSKKESGLRDHAYWTVYLLDVIRSLAAGRQPMLSESSSIAPPLIDTSTDAVPWLCPSARTTEGQHGISASGIASMRSTTFHWSAKLAVICRDVLDTLYSPRSTATRSHAAAQALSTRLSDWRGALPPQIQSGGSTPLPHVILLHMIFYLCMIFVHRPFYRSAMPSSTEKCDDAALSILGLLQLFERVHGIRYCHHNLINVIFGAATIFLLRSISVVDHDGLNYFNECVDHMSRLSLTWVEAGMSRDILVKLQAEYDPPGPNILSAPSTDTLDLGPLNTGVDGIQDVWSMIFGDQGFQWHDLATG</sequence>
<evidence type="ECO:0000259" key="10">
    <source>
        <dbReference type="PROSITE" id="PS50048"/>
    </source>
</evidence>
<dbReference type="InterPro" id="IPR051615">
    <property type="entry name" value="Transcr_Regulatory_Elem"/>
</dbReference>
<dbReference type="Proteomes" id="UP000193986">
    <property type="component" value="Unassembled WGS sequence"/>
</dbReference>
<dbReference type="SMART" id="SM00066">
    <property type="entry name" value="GAL4"/>
    <property type="match status" value="1"/>
</dbReference>
<evidence type="ECO:0000256" key="6">
    <source>
        <dbReference type="ARBA" id="ARBA00023163"/>
    </source>
</evidence>
<dbReference type="PROSITE" id="PS50048">
    <property type="entry name" value="ZN2_CY6_FUNGAL_2"/>
    <property type="match status" value="1"/>
</dbReference>
<dbReference type="InterPro" id="IPR007219">
    <property type="entry name" value="XnlR_reg_dom"/>
</dbReference>
<evidence type="ECO:0000313" key="11">
    <source>
        <dbReference type="EMBL" id="ORY25475.1"/>
    </source>
</evidence>
<dbReference type="Pfam" id="PF00172">
    <property type="entry name" value="Zn_clus"/>
    <property type="match status" value="1"/>
</dbReference>
<name>A0A1Y2AU61_9TREE</name>
<dbReference type="STRING" id="71784.A0A1Y2AU61"/>
<keyword evidence="4" id="KW-0805">Transcription regulation</keyword>
<dbReference type="PANTHER" id="PTHR31313:SF81">
    <property type="entry name" value="TY1 ENHANCER ACTIVATOR"/>
    <property type="match status" value="1"/>
</dbReference>
<evidence type="ECO:0000256" key="3">
    <source>
        <dbReference type="ARBA" id="ARBA00022833"/>
    </source>
</evidence>
<dbReference type="GO" id="GO:0008270">
    <property type="term" value="F:zinc ion binding"/>
    <property type="evidence" value="ECO:0007669"/>
    <property type="project" value="InterPro"/>
</dbReference>
<evidence type="ECO:0000256" key="8">
    <source>
        <dbReference type="SAM" id="Coils"/>
    </source>
</evidence>
<evidence type="ECO:0000256" key="2">
    <source>
        <dbReference type="ARBA" id="ARBA00022723"/>
    </source>
</evidence>
<keyword evidence="3" id="KW-0862">Zinc</keyword>
<comment type="caution">
    <text evidence="11">The sequence shown here is derived from an EMBL/GenBank/DDBJ whole genome shotgun (WGS) entry which is preliminary data.</text>
</comment>
<keyword evidence="6" id="KW-0804">Transcription</keyword>
<dbReference type="PANTHER" id="PTHR31313">
    <property type="entry name" value="TY1 ENHANCER ACTIVATOR"/>
    <property type="match status" value="1"/>
</dbReference>
<dbReference type="CDD" id="cd00067">
    <property type="entry name" value="GAL4"/>
    <property type="match status" value="1"/>
</dbReference>
<feature type="compositionally biased region" description="Polar residues" evidence="9">
    <location>
        <begin position="127"/>
        <end position="139"/>
    </location>
</feature>
<evidence type="ECO:0000256" key="9">
    <source>
        <dbReference type="SAM" id="MobiDB-lite"/>
    </source>
</evidence>
<keyword evidence="7" id="KW-0539">Nucleus</keyword>
<dbReference type="OrthoDB" id="2154091at2759"/>
<dbReference type="InParanoid" id="A0A1Y2AU61"/>
<evidence type="ECO:0000256" key="1">
    <source>
        <dbReference type="ARBA" id="ARBA00004123"/>
    </source>
</evidence>
<feature type="compositionally biased region" description="Low complexity" evidence="9">
    <location>
        <begin position="140"/>
        <end position="150"/>
    </location>
</feature>
<dbReference type="GO" id="GO:0003677">
    <property type="term" value="F:DNA binding"/>
    <property type="evidence" value="ECO:0007669"/>
    <property type="project" value="UniProtKB-KW"/>
</dbReference>
<dbReference type="Pfam" id="PF04082">
    <property type="entry name" value="Fungal_trans"/>
    <property type="match status" value="1"/>
</dbReference>
<dbReference type="InterPro" id="IPR001138">
    <property type="entry name" value="Zn2Cys6_DnaBD"/>
</dbReference>
<keyword evidence="12" id="KW-1185">Reference proteome</keyword>
<proteinExistence type="predicted"/>
<dbReference type="AlphaFoldDB" id="A0A1Y2AU61"/>
<dbReference type="SUPFAM" id="SSF57701">
    <property type="entry name" value="Zn2/Cys6 DNA-binding domain"/>
    <property type="match status" value="1"/>
</dbReference>
<evidence type="ECO:0000256" key="5">
    <source>
        <dbReference type="ARBA" id="ARBA00023125"/>
    </source>
</evidence>
<keyword evidence="5" id="KW-0238">DNA-binding</keyword>
<keyword evidence="2" id="KW-0479">Metal-binding</keyword>
<dbReference type="GO" id="GO:0006351">
    <property type="term" value="P:DNA-templated transcription"/>
    <property type="evidence" value="ECO:0007669"/>
    <property type="project" value="InterPro"/>
</dbReference>